<evidence type="ECO:0000313" key="1">
    <source>
        <dbReference type="EMBL" id="ASO17833.1"/>
    </source>
</evidence>
<dbReference type="RefSeq" id="WP_093939652.1">
    <property type="nucleotide sequence ID" value="NZ_CP022521.1"/>
</dbReference>
<proteinExistence type="predicted"/>
<dbReference type="KEGG" id="ahg:AHOG_00815"/>
<accession>A0A221VWE6</accession>
<name>A0A221VWE6_9PSEU</name>
<organism evidence="1 2">
    <name type="scientific">Actinoalloteichus hoggarensis</name>
    <dbReference type="NCBI Taxonomy" id="1470176"/>
    <lineage>
        <taxon>Bacteria</taxon>
        <taxon>Bacillati</taxon>
        <taxon>Actinomycetota</taxon>
        <taxon>Actinomycetes</taxon>
        <taxon>Pseudonocardiales</taxon>
        <taxon>Pseudonocardiaceae</taxon>
        <taxon>Actinoalloteichus</taxon>
    </lineage>
</organism>
<keyword evidence="2" id="KW-1185">Reference proteome</keyword>
<reference evidence="1 2" key="1">
    <citation type="submission" date="2017-07" db="EMBL/GenBank/DDBJ databases">
        <title>Complete genome sequence of Actinoalloteichus hoggarensis DSM 45943, type strain of Actinoalloteichus hoggarensis.</title>
        <authorList>
            <person name="Ruckert C."/>
            <person name="Nouioui I."/>
            <person name="Willmese J."/>
            <person name="van Wezel G."/>
            <person name="Klenk H.-P."/>
            <person name="Kalinowski J."/>
            <person name="Zotchev S.B."/>
        </authorList>
    </citation>
    <scope>NUCLEOTIDE SEQUENCE [LARGE SCALE GENOMIC DNA]</scope>
    <source>
        <strain evidence="1 2">DSM 45943</strain>
    </source>
</reference>
<sequence>MLSATGFDVLADDDVLLRVPAHEDGPMVGGLHDITVDVSNHPHDTLILRAAVHGRTAGEVEAGPIARLRLTG</sequence>
<dbReference type="Proteomes" id="UP000204221">
    <property type="component" value="Chromosome"/>
</dbReference>
<gene>
    <name evidence="1" type="ORF">AHOG_00815</name>
</gene>
<dbReference type="AlphaFoldDB" id="A0A221VWE6"/>
<dbReference type="OrthoDB" id="3647805at2"/>
<evidence type="ECO:0000313" key="2">
    <source>
        <dbReference type="Proteomes" id="UP000204221"/>
    </source>
</evidence>
<dbReference type="EMBL" id="CP022521">
    <property type="protein sequence ID" value="ASO17833.1"/>
    <property type="molecule type" value="Genomic_DNA"/>
</dbReference>
<protein>
    <submittedName>
        <fullName evidence="1">Uncharacterized protein</fullName>
    </submittedName>
</protein>